<dbReference type="AlphaFoldDB" id="A0A7S2R0H2"/>
<name>A0A7S2R0H2_9STRA</name>
<sequence length="141" mass="16253">MNRISHAAQSFHENHEKLKKYIHTAWRYPLPRWGRFVMGSLYFTVPVIGGYQVMQWAIGKAHDSIGENGEKLKIKEIQGLGDKTVIKGEIKKVGADGVGLGVKLAVSDEHYQAQNKQMLQTFFKNQEKRRKRLEKKSRTEE</sequence>
<organism evidence="1">
    <name type="scientific">Eucampia antarctica</name>
    <dbReference type="NCBI Taxonomy" id="49252"/>
    <lineage>
        <taxon>Eukaryota</taxon>
        <taxon>Sar</taxon>
        <taxon>Stramenopiles</taxon>
        <taxon>Ochrophyta</taxon>
        <taxon>Bacillariophyta</taxon>
        <taxon>Mediophyceae</taxon>
        <taxon>Biddulphiophycidae</taxon>
        <taxon>Hemiaulales</taxon>
        <taxon>Hemiaulaceae</taxon>
        <taxon>Eucampia</taxon>
    </lineage>
</organism>
<dbReference type="EMBL" id="HBHI01001529">
    <property type="protein sequence ID" value="CAD9656943.1"/>
    <property type="molecule type" value="Transcribed_RNA"/>
</dbReference>
<accession>A0A7S2R0H2</accession>
<protein>
    <submittedName>
        <fullName evidence="1">Uncharacterized protein</fullName>
    </submittedName>
</protein>
<reference evidence="1" key="1">
    <citation type="submission" date="2021-01" db="EMBL/GenBank/DDBJ databases">
        <authorList>
            <person name="Corre E."/>
            <person name="Pelletier E."/>
            <person name="Niang G."/>
            <person name="Scheremetjew M."/>
            <person name="Finn R."/>
            <person name="Kale V."/>
            <person name="Holt S."/>
            <person name="Cochrane G."/>
            <person name="Meng A."/>
            <person name="Brown T."/>
            <person name="Cohen L."/>
        </authorList>
    </citation>
    <scope>NUCLEOTIDE SEQUENCE</scope>
    <source>
        <strain evidence="1">CCMP1452</strain>
    </source>
</reference>
<gene>
    <name evidence="1" type="ORF">EANT1437_LOCUS742</name>
</gene>
<proteinExistence type="predicted"/>
<evidence type="ECO:0000313" key="1">
    <source>
        <dbReference type="EMBL" id="CAD9656943.1"/>
    </source>
</evidence>